<dbReference type="RefSeq" id="WP_105302541.1">
    <property type="nucleotide sequence ID" value="NZ_JAQXPC010000055.1"/>
</dbReference>
<dbReference type="SUPFAM" id="SSF54631">
    <property type="entry name" value="CBS-domain pair"/>
    <property type="match status" value="1"/>
</dbReference>
<accession>A0A7X2TFW8</accession>
<feature type="domain" description="CBS" evidence="3">
    <location>
        <begin position="7"/>
        <end position="64"/>
    </location>
</feature>
<dbReference type="Pfam" id="PF00571">
    <property type="entry name" value="CBS"/>
    <property type="match status" value="2"/>
</dbReference>
<feature type="domain" description="CBS" evidence="3">
    <location>
        <begin position="82"/>
        <end position="142"/>
    </location>
</feature>
<dbReference type="InterPro" id="IPR000644">
    <property type="entry name" value="CBS_dom"/>
</dbReference>
<evidence type="ECO:0000259" key="3">
    <source>
        <dbReference type="PROSITE" id="PS51371"/>
    </source>
</evidence>
<evidence type="ECO:0000313" key="6">
    <source>
        <dbReference type="Proteomes" id="UP000461880"/>
    </source>
</evidence>
<dbReference type="PANTHER" id="PTHR43080:SF2">
    <property type="entry name" value="CBS DOMAIN-CONTAINING PROTEIN"/>
    <property type="match status" value="1"/>
</dbReference>
<dbReference type="PANTHER" id="PTHR43080">
    <property type="entry name" value="CBS DOMAIN-CONTAINING PROTEIN CBSX3, MITOCHONDRIAL"/>
    <property type="match status" value="1"/>
</dbReference>
<keyword evidence="1 2" id="KW-0129">CBS domain</keyword>
<name>A0A7X2TFW8_9FIRM</name>
<organism evidence="5 6">
    <name type="scientific">Stecheria intestinalis</name>
    <dbReference type="NCBI Taxonomy" id="2606630"/>
    <lineage>
        <taxon>Bacteria</taxon>
        <taxon>Bacillati</taxon>
        <taxon>Bacillota</taxon>
        <taxon>Erysipelotrichia</taxon>
        <taxon>Erysipelotrichales</taxon>
        <taxon>Erysipelotrichaceae</taxon>
        <taxon>Stecheria</taxon>
    </lineage>
</organism>
<dbReference type="EMBL" id="VUMN01000013">
    <property type="protein sequence ID" value="MSS58565.1"/>
    <property type="molecule type" value="Genomic_DNA"/>
</dbReference>
<feature type="domain" description="ACT" evidence="4">
    <location>
        <begin position="144"/>
        <end position="222"/>
    </location>
</feature>
<dbReference type="PROSITE" id="PS51371">
    <property type="entry name" value="CBS"/>
    <property type="match status" value="2"/>
</dbReference>
<evidence type="ECO:0000256" key="2">
    <source>
        <dbReference type="PROSITE-ProRule" id="PRU00703"/>
    </source>
</evidence>
<evidence type="ECO:0000259" key="4">
    <source>
        <dbReference type="PROSITE" id="PS51671"/>
    </source>
</evidence>
<evidence type="ECO:0000313" key="5">
    <source>
        <dbReference type="EMBL" id="MSS58565.1"/>
    </source>
</evidence>
<proteinExistence type="predicted"/>
<protein>
    <submittedName>
        <fullName evidence="5">CBS domain-containing protein</fullName>
    </submittedName>
</protein>
<reference evidence="5 6" key="1">
    <citation type="submission" date="2019-08" db="EMBL/GenBank/DDBJ databases">
        <title>In-depth cultivation of the pig gut microbiome towards novel bacterial diversity and tailored functional studies.</title>
        <authorList>
            <person name="Wylensek D."/>
            <person name="Hitch T.C.A."/>
            <person name="Clavel T."/>
        </authorList>
    </citation>
    <scope>NUCLEOTIDE SEQUENCE [LARGE SCALE GENOMIC DNA]</scope>
    <source>
        <strain evidence="5 6">Oil+RF-744-GAM-WT-6</strain>
    </source>
</reference>
<dbReference type="Proteomes" id="UP000461880">
    <property type="component" value="Unassembled WGS sequence"/>
</dbReference>
<dbReference type="InterPro" id="IPR045865">
    <property type="entry name" value="ACT-like_dom_sf"/>
</dbReference>
<dbReference type="InterPro" id="IPR002912">
    <property type="entry name" value="ACT_dom"/>
</dbReference>
<dbReference type="SUPFAM" id="SSF55021">
    <property type="entry name" value="ACT-like"/>
    <property type="match status" value="1"/>
</dbReference>
<keyword evidence="6" id="KW-1185">Reference proteome</keyword>
<sequence length="227" mass="25206">MYVKDFMTKNPVVITKDTSIRKALDLMAHHDFHRLPVVDENGKLIGLVTGGLVDESTGVKSTSLSVYELNYLLQKTPVSDIMITDVVTIDPDAFVADAAKKMIDHKINVLPIIEADGKITGIITEKDIFQAFVELLGYGTQGTRFVFHMEDKPGEFAKVCALFAQENANLENLAIYHNAERGTEVVVKATGEVSVEKMRQVLVDAGYEITDIFQNKKDGTTEHFKVK</sequence>
<comment type="caution">
    <text evidence="5">The sequence shown here is derived from an EMBL/GenBank/DDBJ whole genome shotgun (WGS) entry which is preliminary data.</text>
</comment>
<dbReference type="SMART" id="SM00116">
    <property type="entry name" value="CBS"/>
    <property type="match status" value="2"/>
</dbReference>
<gene>
    <name evidence="5" type="ORF">FYJ51_06560</name>
</gene>
<dbReference type="PROSITE" id="PS51671">
    <property type="entry name" value="ACT"/>
    <property type="match status" value="1"/>
</dbReference>
<dbReference type="Gene3D" id="3.10.580.10">
    <property type="entry name" value="CBS-domain"/>
    <property type="match status" value="1"/>
</dbReference>
<dbReference type="CDD" id="cd04584">
    <property type="entry name" value="CBS_pair_AcuB_like"/>
    <property type="match status" value="1"/>
</dbReference>
<dbReference type="AlphaFoldDB" id="A0A7X2TFW8"/>
<dbReference type="InterPro" id="IPR046342">
    <property type="entry name" value="CBS_dom_sf"/>
</dbReference>
<dbReference type="InterPro" id="IPR051257">
    <property type="entry name" value="Diverse_CBS-Domain"/>
</dbReference>
<evidence type="ECO:0000256" key="1">
    <source>
        <dbReference type="ARBA" id="ARBA00023122"/>
    </source>
</evidence>